<dbReference type="EMBL" id="GIKN01003801">
    <property type="protein sequence ID" value="NIE46074.1"/>
    <property type="molecule type" value="Transcribed_RNA"/>
</dbReference>
<dbReference type="PROSITE" id="PS51257">
    <property type="entry name" value="PROKAR_LIPOPROTEIN"/>
    <property type="match status" value="1"/>
</dbReference>
<name>A0A6G5A527_RHIMP</name>
<accession>A0A6G5A527</accession>
<keyword evidence="1" id="KW-0732">Signal</keyword>
<evidence type="ECO:0000313" key="2">
    <source>
        <dbReference type="EMBL" id="NIE46074.1"/>
    </source>
</evidence>
<dbReference type="AlphaFoldDB" id="A0A6G5A527"/>
<dbReference type="VEuPathDB" id="VectorBase:LOC119163153"/>
<feature type="chain" id="PRO_5026084921" evidence="1">
    <location>
        <begin position="24"/>
        <end position="176"/>
    </location>
</feature>
<reference evidence="2" key="1">
    <citation type="submission" date="2020-03" db="EMBL/GenBank/DDBJ databases">
        <title>A transcriptome and proteome of the tick Rhipicephalus microplus shaped by the genetic composition of its hosts and developmental stage.</title>
        <authorList>
            <person name="Garcia G.R."/>
            <person name="Ribeiro J.M.C."/>
            <person name="Maruyama S.R."/>
            <person name="Gardinasse L.G."/>
            <person name="Nelson K."/>
            <person name="Ferreira B.R."/>
            <person name="Andrade T.G."/>
            <person name="Santos I.K.F.M."/>
        </authorList>
    </citation>
    <scope>NUCLEOTIDE SEQUENCE</scope>
    <source>
        <strain evidence="2">NSGR</strain>
        <tissue evidence="2">Salivary glands</tissue>
    </source>
</reference>
<sequence>MPKGALVAILALISCDLTSYTTASGIKQFVNKLEPVWTVRTTRRALIKCEMDQVLLIRPLSSTFRRRVFLNGTRRDFQIYGVFDTEHLERMTVIERDTFIRVEKLEFLSRDQSCAVIKVESLTDWHEVYYDLRVTDMFVRVRPLPACRNYFKQVIGNLPSLYVYNPQCHRLMGQES</sequence>
<evidence type="ECO:0000256" key="1">
    <source>
        <dbReference type="SAM" id="SignalP"/>
    </source>
</evidence>
<proteinExistence type="predicted"/>
<protein>
    <submittedName>
        <fullName evidence="2">Putative lipocalin</fullName>
    </submittedName>
</protein>
<feature type="signal peptide" evidence="1">
    <location>
        <begin position="1"/>
        <end position="23"/>
    </location>
</feature>
<organism evidence="2">
    <name type="scientific">Rhipicephalus microplus</name>
    <name type="common">Cattle tick</name>
    <name type="synonym">Boophilus microplus</name>
    <dbReference type="NCBI Taxonomy" id="6941"/>
    <lineage>
        <taxon>Eukaryota</taxon>
        <taxon>Metazoa</taxon>
        <taxon>Ecdysozoa</taxon>
        <taxon>Arthropoda</taxon>
        <taxon>Chelicerata</taxon>
        <taxon>Arachnida</taxon>
        <taxon>Acari</taxon>
        <taxon>Parasitiformes</taxon>
        <taxon>Ixodida</taxon>
        <taxon>Ixodoidea</taxon>
        <taxon>Ixodidae</taxon>
        <taxon>Rhipicephalinae</taxon>
        <taxon>Rhipicephalus</taxon>
        <taxon>Boophilus</taxon>
    </lineage>
</organism>